<evidence type="ECO:0000256" key="4">
    <source>
        <dbReference type="ARBA" id="ARBA00023054"/>
    </source>
</evidence>
<reference evidence="10" key="1">
    <citation type="submission" date="2016-10" db="EMBL/GenBank/DDBJ databases">
        <authorList>
            <person name="Varghese N."/>
            <person name="Submissions S."/>
        </authorList>
    </citation>
    <scope>NUCLEOTIDE SEQUENCE [LARGE SCALE GENOMIC DNA]</scope>
    <source>
        <strain evidence="10">JS21-1</strain>
    </source>
</reference>
<evidence type="ECO:0000256" key="7">
    <source>
        <dbReference type="SAM" id="MobiDB-lite"/>
    </source>
</evidence>
<comment type="similarity">
    <text evidence="6">Belongs to the SMC family.</text>
</comment>
<dbReference type="NCBIfam" id="TIGR02168">
    <property type="entry name" value="SMC_prok_B"/>
    <property type="match status" value="1"/>
</dbReference>
<dbReference type="InterPro" id="IPR024704">
    <property type="entry name" value="SMC"/>
</dbReference>
<dbReference type="GO" id="GO:0005737">
    <property type="term" value="C:cytoplasm"/>
    <property type="evidence" value="ECO:0007669"/>
    <property type="project" value="UniProtKB-SubCell"/>
</dbReference>
<dbReference type="Gene3D" id="3.40.50.300">
    <property type="entry name" value="P-loop containing nucleotide triphosphate hydrolases"/>
    <property type="match status" value="2"/>
</dbReference>
<comment type="subcellular location">
    <subcellularLocation>
        <location evidence="6">Cytoplasm</location>
    </subcellularLocation>
</comment>
<dbReference type="GO" id="GO:0030261">
    <property type="term" value="P:chromosome condensation"/>
    <property type="evidence" value="ECO:0007669"/>
    <property type="project" value="InterPro"/>
</dbReference>
<dbReference type="HAMAP" id="MF_01894">
    <property type="entry name" value="Smc_prok"/>
    <property type="match status" value="1"/>
</dbReference>
<dbReference type="InterPro" id="IPR027417">
    <property type="entry name" value="P-loop_NTPase"/>
</dbReference>
<dbReference type="SUPFAM" id="SSF52540">
    <property type="entry name" value="P-loop containing nucleoside triphosphate hydrolases"/>
    <property type="match status" value="1"/>
</dbReference>
<evidence type="ECO:0000256" key="6">
    <source>
        <dbReference type="HAMAP-Rule" id="MF_01894"/>
    </source>
</evidence>
<dbReference type="GO" id="GO:0003677">
    <property type="term" value="F:DNA binding"/>
    <property type="evidence" value="ECO:0007669"/>
    <property type="project" value="UniProtKB-UniRule"/>
</dbReference>
<keyword evidence="3 6" id="KW-0067">ATP-binding</keyword>
<comment type="subunit">
    <text evidence="6">Homodimer.</text>
</comment>
<dbReference type="RefSeq" id="WP_093007190.1">
    <property type="nucleotide sequence ID" value="NZ_FNZZ01000005.1"/>
</dbReference>
<dbReference type="InterPro" id="IPR011890">
    <property type="entry name" value="SMC_prok"/>
</dbReference>
<keyword evidence="5 6" id="KW-0238">DNA-binding</keyword>
<dbReference type="PIRSF" id="PIRSF005719">
    <property type="entry name" value="SMC"/>
    <property type="match status" value="1"/>
</dbReference>
<comment type="function">
    <text evidence="6">Required for chromosome condensation and partitioning.</text>
</comment>
<feature type="domain" description="RecF/RecN/SMC N-terminal" evidence="8">
    <location>
        <begin position="3"/>
        <end position="1122"/>
    </location>
</feature>
<dbReference type="GO" id="GO:0005524">
    <property type="term" value="F:ATP binding"/>
    <property type="evidence" value="ECO:0007669"/>
    <property type="project" value="UniProtKB-UniRule"/>
</dbReference>
<keyword evidence="10" id="KW-1185">Reference proteome</keyword>
<dbReference type="AlphaFoldDB" id="A0A1H7TAH5"/>
<dbReference type="GO" id="GO:0007062">
    <property type="term" value="P:sister chromatid cohesion"/>
    <property type="evidence" value="ECO:0007669"/>
    <property type="project" value="InterPro"/>
</dbReference>
<organism evidence="9 10">
    <name type="scientific">Sphingomonas palmae</name>
    <dbReference type="NCBI Taxonomy" id="1855283"/>
    <lineage>
        <taxon>Bacteria</taxon>
        <taxon>Pseudomonadati</taxon>
        <taxon>Pseudomonadota</taxon>
        <taxon>Alphaproteobacteria</taxon>
        <taxon>Sphingomonadales</taxon>
        <taxon>Sphingomonadaceae</taxon>
        <taxon>Sphingomonas</taxon>
    </lineage>
</organism>
<dbReference type="GO" id="GO:0006260">
    <property type="term" value="P:DNA replication"/>
    <property type="evidence" value="ECO:0007669"/>
    <property type="project" value="UniProtKB-UniRule"/>
</dbReference>
<evidence type="ECO:0000256" key="5">
    <source>
        <dbReference type="ARBA" id="ARBA00023125"/>
    </source>
</evidence>
<feature type="coiled-coil region" evidence="6">
    <location>
        <begin position="284"/>
        <end position="318"/>
    </location>
</feature>
<dbReference type="OrthoDB" id="9808768at2"/>
<dbReference type="Pfam" id="PF02463">
    <property type="entry name" value="SMC_N"/>
    <property type="match status" value="1"/>
</dbReference>
<evidence type="ECO:0000256" key="3">
    <source>
        <dbReference type="ARBA" id="ARBA00022840"/>
    </source>
</evidence>
<keyword evidence="1 6" id="KW-0963">Cytoplasm</keyword>
<gene>
    <name evidence="6" type="primary">smc</name>
    <name evidence="9" type="ORF">SAMN05216382_2719</name>
</gene>
<evidence type="ECO:0000256" key="2">
    <source>
        <dbReference type="ARBA" id="ARBA00022741"/>
    </source>
</evidence>
<evidence type="ECO:0000313" key="9">
    <source>
        <dbReference type="EMBL" id="SEL81860.1"/>
    </source>
</evidence>
<evidence type="ECO:0000313" key="10">
    <source>
        <dbReference type="Proteomes" id="UP000199214"/>
    </source>
</evidence>
<dbReference type="STRING" id="1855283.SAMN05216382_2719"/>
<comment type="domain">
    <text evidence="6">Contains large globular domains required for ATP hydrolysis at each terminus and a third globular domain forming a flexible hinge near the middle of the molecule. These domains are separated by coiled-coil structures.</text>
</comment>
<proteinExistence type="inferred from homology"/>
<dbReference type="InterPro" id="IPR003395">
    <property type="entry name" value="RecF/RecN/SMC_N"/>
</dbReference>
<feature type="binding site" evidence="6">
    <location>
        <begin position="32"/>
        <end position="39"/>
    </location>
    <ligand>
        <name>ATP</name>
        <dbReference type="ChEBI" id="CHEBI:30616"/>
    </ligand>
</feature>
<sequence>MQIKRLRLTGFKSFVDPADLVIEPGLTGVVGPNGCGKSNLLEALRWTMGENSARSMRGAGMEDVIFAGTATRPPRDFAEVSILLEQDAGEETEVVRRIERGAGSAYRIDGRDVRAKDVQLLFADAATGAHSPALVSQNRIGAVIAAKPADRRAMLEEAAGIAGLHVRRRDAEARLRATEANLKRLDAVIAETDARASALSRQARTAERYRALSEAIRVAEARTIFAQWRDADRAAIAARDEARVAEAVATTAQDAQDTAAAAQDTAIAVVAEARAITLAARDRASEAAQKLAALRGEAAAAERRAAELEQAATRSARDRDREGALANEAAAALATLGTDTKALERAAAEAEAGLPGLEAALSAAERLGRDAEVALAQALAAQASEQAEARIAQAALTQAQARLTRADRERAGAAEALNAIARSEPAAAERDAAMSAQAIARTAQEEARASLTAAEAAERAALAERDTAEQARASTHAEQAALEAEQATLARALKRGGRERLLDRVTVAPGYERALAAALGDDLEIGLGVGEAAYWTVAERRDDDPVAPSGGEPLSLHVEAPAVLARRLAQVFVVAADDGAALAVGQRMVTRDGKMRRWDGLIVTAGGLAAAERLERRNRLTHIEAALPAARAAASDAAAMLRTVSEAIAAAQGDARAARGAITRAEGDMRDAQARQVRAETMLERIEGQRADAAARERRAARDRDEAAADVARAELAVAGLPDSSATASAIAALQRDDATRRQAVDVARGARQAGERQAAVLRERLAGMLGDAKSWRARAGDAARRIAEMAKREREIARELAAIAPKLPDLARAVAQAVEKHDGTRAEVTRASADEQVQERALRDAESGVRQAGETLSVARERRAGAAARADHHELRRVDLGRRAGERFECPAPVLPERIGFAPAEVGSPEVEATAFERLTRERERIGPVNLVAQQELAELEASGAGNAAERAELGQAVNRLRGSIGTLNREGRERLLAAFEAVDGHFRRLFATLFDAGDGVGGQAHLELIDSDDPLEAGLEIMAQPPGKRLQSLTLLSGGEQALTAVALIFGLFLTNPAPICVLDEVDAPLDDANIDRFCALLERMTRETRTRYLVVTHNAVTMSRMHRLFGVTMIERGVSRLVSVDLGSAERLLAAE</sequence>
<feature type="region of interest" description="Disordered" evidence="7">
    <location>
        <begin position="458"/>
        <end position="482"/>
    </location>
</feature>
<dbReference type="Proteomes" id="UP000199214">
    <property type="component" value="Unassembled WGS sequence"/>
</dbReference>
<dbReference type="GO" id="GO:0007059">
    <property type="term" value="P:chromosome segregation"/>
    <property type="evidence" value="ECO:0007669"/>
    <property type="project" value="UniProtKB-UniRule"/>
</dbReference>
<accession>A0A1H7TAH5</accession>
<dbReference type="EMBL" id="FNZZ01000005">
    <property type="protein sequence ID" value="SEL81860.1"/>
    <property type="molecule type" value="Genomic_DNA"/>
</dbReference>
<dbReference type="PANTHER" id="PTHR18937">
    <property type="entry name" value="STRUCTURAL MAINTENANCE OF CHROMOSOMES SMC FAMILY MEMBER"/>
    <property type="match status" value="1"/>
</dbReference>
<feature type="coiled-coil region" evidence="6">
    <location>
        <begin position="161"/>
        <end position="195"/>
    </location>
</feature>
<name>A0A1H7TAH5_9SPHN</name>
<dbReference type="GO" id="GO:0016887">
    <property type="term" value="F:ATP hydrolysis activity"/>
    <property type="evidence" value="ECO:0007669"/>
    <property type="project" value="InterPro"/>
</dbReference>
<feature type="compositionally biased region" description="Basic and acidic residues" evidence="7">
    <location>
        <begin position="458"/>
        <end position="469"/>
    </location>
</feature>
<keyword evidence="4 6" id="KW-0175">Coiled coil</keyword>
<evidence type="ECO:0000256" key="1">
    <source>
        <dbReference type="ARBA" id="ARBA00022490"/>
    </source>
</evidence>
<evidence type="ECO:0000259" key="8">
    <source>
        <dbReference type="Pfam" id="PF02463"/>
    </source>
</evidence>
<protein>
    <recommendedName>
        <fullName evidence="6">Chromosome partition protein Smc</fullName>
    </recommendedName>
</protein>
<keyword evidence="2 6" id="KW-0547">Nucleotide-binding</keyword>